<reference evidence="2" key="1">
    <citation type="submission" date="2019-10" db="EMBL/GenBank/DDBJ databases">
        <authorList>
            <consortium name="DOE Joint Genome Institute"/>
            <person name="Kuo A."/>
            <person name="Miyauchi S."/>
            <person name="Kiss E."/>
            <person name="Drula E."/>
            <person name="Kohler A."/>
            <person name="Sanchez-Garcia M."/>
            <person name="Andreopoulos B."/>
            <person name="Barry K.W."/>
            <person name="Bonito G."/>
            <person name="Buee M."/>
            <person name="Carver A."/>
            <person name="Chen C."/>
            <person name="Cichocki N."/>
            <person name="Clum A."/>
            <person name="Culley D."/>
            <person name="Crous P.W."/>
            <person name="Fauchery L."/>
            <person name="Girlanda M."/>
            <person name="Hayes R."/>
            <person name="Keri Z."/>
            <person name="LaButti K."/>
            <person name="Lipzen A."/>
            <person name="Lombard V."/>
            <person name="Magnuson J."/>
            <person name="Maillard F."/>
            <person name="Morin E."/>
            <person name="Murat C."/>
            <person name="Nolan M."/>
            <person name="Ohm R."/>
            <person name="Pangilinan J."/>
            <person name="Pereira M."/>
            <person name="Perotto S."/>
            <person name="Peter M."/>
            <person name="Riley R."/>
            <person name="Sitrit Y."/>
            <person name="Stielow B."/>
            <person name="Szollosi G."/>
            <person name="Zifcakova L."/>
            <person name="Stursova M."/>
            <person name="Spatafora J.W."/>
            <person name="Tedersoo L."/>
            <person name="Vaario L.-M."/>
            <person name="Yamada A."/>
            <person name="Yan M."/>
            <person name="Wang P."/>
            <person name="Xu J."/>
            <person name="Bruns T."/>
            <person name="Baldrian P."/>
            <person name="Vilgalys R."/>
            <person name="Henrissat B."/>
            <person name="Grigoriev I.V."/>
            <person name="Hibbett D."/>
            <person name="Nagy L.G."/>
            <person name="Martin F.M."/>
        </authorList>
    </citation>
    <scope>NUCLEOTIDE SEQUENCE</scope>
    <source>
        <strain evidence="2">Prilba</strain>
    </source>
</reference>
<dbReference type="Proteomes" id="UP000759537">
    <property type="component" value="Unassembled WGS sequence"/>
</dbReference>
<reference evidence="2" key="2">
    <citation type="journal article" date="2020" name="Nat. Commun.">
        <title>Large-scale genome sequencing of mycorrhizal fungi provides insights into the early evolution of symbiotic traits.</title>
        <authorList>
            <person name="Miyauchi S."/>
            <person name="Kiss E."/>
            <person name="Kuo A."/>
            <person name="Drula E."/>
            <person name="Kohler A."/>
            <person name="Sanchez-Garcia M."/>
            <person name="Morin E."/>
            <person name="Andreopoulos B."/>
            <person name="Barry K.W."/>
            <person name="Bonito G."/>
            <person name="Buee M."/>
            <person name="Carver A."/>
            <person name="Chen C."/>
            <person name="Cichocki N."/>
            <person name="Clum A."/>
            <person name="Culley D."/>
            <person name="Crous P.W."/>
            <person name="Fauchery L."/>
            <person name="Girlanda M."/>
            <person name="Hayes R.D."/>
            <person name="Keri Z."/>
            <person name="LaButti K."/>
            <person name="Lipzen A."/>
            <person name="Lombard V."/>
            <person name="Magnuson J."/>
            <person name="Maillard F."/>
            <person name="Murat C."/>
            <person name="Nolan M."/>
            <person name="Ohm R.A."/>
            <person name="Pangilinan J."/>
            <person name="Pereira M.F."/>
            <person name="Perotto S."/>
            <person name="Peter M."/>
            <person name="Pfister S."/>
            <person name="Riley R."/>
            <person name="Sitrit Y."/>
            <person name="Stielow J.B."/>
            <person name="Szollosi G."/>
            <person name="Zifcakova L."/>
            <person name="Stursova M."/>
            <person name="Spatafora J.W."/>
            <person name="Tedersoo L."/>
            <person name="Vaario L.M."/>
            <person name="Yamada A."/>
            <person name="Yan M."/>
            <person name="Wang P."/>
            <person name="Xu J."/>
            <person name="Bruns T."/>
            <person name="Baldrian P."/>
            <person name="Vilgalys R."/>
            <person name="Dunand C."/>
            <person name="Henrissat B."/>
            <person name="Grigoriev I.V."/>
            <person name="Hibbett D."/>
            <person name="Nagy L.G."/>
            <person name="Martin F.M."/>
        </authorList>
    </citation>
    <scope>NUCLEOTIDE SEQUENCE</scope>
    <source>
        <strain evidence="2">Prilba</strain>
    </source>
</reference>
<comment type="caution">
    <text evidence="2">The sequence shown here is derived from an EMBL/GenBank/DDBJ whole genome shotgun (WGS) entry which is preliminary data.</text>
</comment>
<dbReference type="OrthoDB" id="2662290at2759"/>
<name>A0A9P5K0B3_9AGAM</name>
<feature type="region of interest" description="Disordered" evidence="1">
    <location>
        <begin position="403"/>
        <end position="438"/>
    </location>
</feature>
<feature type="compositionally biased region" description="Basic and acidic residues" evidence="1">
    <location>
        <begin position="423"/>
        <end position="438"/>
    </location>
</feature>
<evidence type="ECO:0000256" key="1">
    <source>
        <dbReference type="SAM" id="MobiDB-lite"/>
    </source>
</evidence>
<gene>
    <name evidence="2" type="ORF">DFH94DRAFT_695420</name>
</gene>
<protein>
    <submittedName>
        <fullName evidence="2">Uncharacterized protein</fullName>
    </submittedName>
</protein>
<sequence>MTVERPSNVYQEQLSSPYHGLALWRPNPAGIYEQVSIGDVGYVLDGAFIRMFNVTLPWDDESNRTLGTPPPYDFLNTGNVTIRHENFGREERYSRPVVRVENANNVMAAAPDQAEGVTYTCRRRGALLSLPRGGHHEDAIHIKVFEKYIRDHVVSWFNWSRDIGLPVERMEDLVLVYGCTLVTSWAAAAFDDNTADAQISLASHMLHNGGAGFVWSNQSGTVEHRDSQLEFLPNGPPAPRNQCVFIKCFRAKRIFFWTRHFRAAAEPLPDDPDSSQEDEIQVTQVPGSSKYRDPLIGVLDYIVEKCLEDDMDDDDDSDEDDIVKDDMAITYHDDLQLIKDVEVLTADAVEQFLHENEMPLFVTDGATMLWDPWEVDEEESDKRMSDGASTTIKPDIDAFGFLSLSPQMPLGPPRRGSKTKRPNRGDRGDQRAEWRFAL</sequence>
<proteinExistence type="predicted"/>
<accession>A0A9P5K0B3</accession>
<dbReference type="EMBL" id="WHVB01000017">
    <property type="protein sequence ID" value="KAF8474347.1"/>
    <property type="molecule type" value="Genomic_DNA"/>
</dbReference>
<organism evidence="2 3">
    <name type="scientific">Russula ochroleuca</name>
    <dbReference type="NCBI Taxonomy" id="152965"/>
    <lineage>
        <taxon>Eukaryota</taxon>
        <taxon>Fungi</taxon>
        <taxon>Dikarya</taxon>
        <taxon>Basidiomycota</taxon>
        <taxon>Agaricomycotina</taxon>
        <taxon>Agaricomycetes</taxon>
        <taxon>Russulales</taxon>
        <taxon>Russulaceae</taxon>
        <taxon>Russula</taxon>
    </lineage>
</organism>
<keyword evidence="3" id="KW-1185">Reference proteome</keyword>
<evidence type="ECO:0000313" key="3">
    <source>
        <dbReference type="Proteomes" id="UP000759537"/>
    </source>
</evidence>
<dbReference type="AlphaFoldDB" id="A0A9P5K0B3"/>
<evidence type="ECO:0000313" key="2">
    <source>
        <dbReference type="EMBL" id="KAF8474347.1"/>
    </source>
</evidence>